<dbReference type="GO" id="GO:0004066">
    <property type="term" value="F:asparagine synthase (glutamine-hydrolyzing) activity"/>
    <property type="evidence" value="ECO:0007669"/>
    <property type="project" value="UniProtKB-EC"/>
</dbReference>
<dbReference type="GO" id="GO:0005524">
    <property type="term" value="F:ATP binding"/>
    <property type="evidence" value="ECO:0007669"/>
    <property type="project" value="UniProtKB-KW"/>
</dbReference>
<comment type="catalytic activity">
    <reaction evidence="7">
        <text>L-aspartate + L-glutamine + ATP + H2O = L-asparagine + L-glutamate + AMP + diphosphate + H(+)</text>
        <dbReference type="Rhea" id="RHEA:12228"/>
        <dbReference type="ChEBI" id="CHEBI:15377"/>
        <dbReference type="ChEBI" id="CHEBI:15378"/>
        <dbReference type="ChEBI" id="CHEBI:29985"/>
        <dbReference type="ChEBI" id="CHEBI:29991"/>
        <dbReference type="ChEBI" id="CHEBI:30616"/>
        <dbReference type="ChEBI" id="CHEBI:33019"/>
        <dbReference type="ChEBI" id="CHEBI:58048"/>
        <dbReference type="ChEBI" id="CHEBI:58359"/>
        <dbReference type="ChEBI" id="CHEBI:456215"/>
        <dbReference type="EC" id="6.3.5.4"/>
    </reaction>
</comment>
<evidence type="ECO:0000259" key="11">
    <source>
        <dbReference type="PROSITE" id="PS51278"/>
    </source>
</evidence>
<evidence type="ECO:0000256" key="9">
    <source>
        <dbReference type="PIRSR" id="PIRSR001589-2"/>
    </source>
</evidence>
<keyword evidence="5 9" id="KW-0067">ATP-binding</keyword>
<dbReference type="NCBIfam" id="TIGR03108">
    <property type="entry name" value="eps_aminotran_1"/>
    <property type="match status" value="1"/>
</dbReference>
<gene>
    <name evidence="12" type="ORF">GCM10011355_12630</name>
</gene>
<dbReference type="CDD" id="cd00712">
    <property type="entry name" value="AsnB"/>
    <property type="match status" value="1"/>
</dbReference>
<evidence type="ECO:0000256" key="1">
    <source>
        <dbReference type="ARBA" id="ARBA00005187"/>
    </source>
</evidence>
<feature type="binding site" evidence="9">
    <location>
        <begin position="365"/>
        <end position="366"/>
    </location>
    <ligand>
        <name>ATP</name>
        <dbReference type="ChEBI" id="CHEBI:30616"/>
    </ligand>
</feature>
<feature type="binding site" evidence="9">
    <location>
        <position position="293"/>
    </location>
    <ligand>
        <name>ATP</name>
        <dbReference type="ChEBI" id="CHEBI:30616"/>
    </ligand>
</feature>
<reference evidence="12" key="1">
    <citation type="journal article" date="2014" name="Int. J. Syst. Evol. Microbiol.">
        <title>Complete genome sequence of Corynebacterium casei LMG S-19264T (=DSM 44701T), isolated from a smear-ripened cheese.</title>
        <authorList>
            <consortium name="US DOE Joint Genome Institute (JGI-PGF)"/>
            <person name="Walter F."/>
            <person name="Albersmeier A."/>
            <person name="Kalinowski J."/>
            <person name="Ruckert C."/>
        </authorList>
    </citation>
    <scope>NUCLEOTIDE SEQUENCE</scope>
    <source>
        <strain evidence="12">CGMCC 1.14984</strain>
    </source>
</reference>
<evidence type="ECO:0000256" key="3">
    <source>
        <dbReference type="ARBA" id="ARBA00012737"/>
    </source>
</evidence>
<feature type="binding site" evidence="9">
    <location>
        <position position="103"/>
    </location>
    <ligand>
        <name>L-glutamine</name>
        <dbReference type="ChEBI" id="CHEBI:58359"/>
    </ligand>
</feature>
<dbReference type="GO" id="GO:0006529">
    <property type="term" value="P:asparagine biosynthetic process"/>
    <property type="evidence" value="ECO:0007669"/>
    <property type="project" value="UniProtKB-KW"/>
</dbReference>
<dbReference type="PANTHER" id="PTHR43284">
    <property type="entry name" value="ASPARAGINE SYNTHETASE (GLUTAMINE-HYDROLYZING)"/>
    <property type="match status" value="1"/>
</dbReference>
<feature type="site" description="Important for beta-aspartyl-AMP intermediate formation" evidence="10">
    <location>
        <position position="367"/>
    </location>
</feature>
<dbReference type="PIRSF" id="PIRSF001589">
    <property type="entry name" value="Asn_synthetase_glu-h"/>
    <property type="match status" value="1"/>
</dbReference>
<dbReference type="Proteomes" id="UP000621856">
    <property type="component" value="Unassembled WGS sequence"/>
</dbReference>
<dbReference type="Pfam" id="PF13537">
    <property type="entry name" value="GATase_7"/>
    <property type="match status" value="1"/>
</dbReference>
<comment type="similarity">
    <text evidence="2">Belongs to the asparagine synthetase family.</text>
</comment>
<evidence type="ECO:0000313" key="13">
    <source>
        <dbReference type="Proteomes" id="UP000621856"/>
    </source>
</evidence>
<proteinExistence type="inferred from homology"/>
<dbReference type="InterPro" id="IPR051786">
    <property type="entry name" value="ASN_synthetase/amidase"/>
</dbReference>
<dbReference type="Gene3D" id="3.60.20.10">
    <property type="entry name" value="Glutamine Phosphoribosylpyrophosphate, subunit 1, domain 1"/>
    <property type="match status" value="1"/>
</dbReference>
<organism evidence="12 13">
    <name type="scientific">Aquisalinus luteolus</name>
    <dbReference type="NCBI Taxonomy" id="1566827"/>
    <lineage>
        <taxon>Bacteria</taxon>
        <taxon>Pseudomonadati</taxon>
        <taxon>Pseudomonadota</taxon>
        <taxon>Alphaproteobacteria</taxon>
        <taxon>Parvularculales</taxon>
        <taxon>Parvularculaceae</taxon>
        <taxon>Aquisalinus</taxon>
    </lineage>
</organism>
<dbReference type="CDD" id="cd01991">
    <property type="entry name" value="Asn_synthase_B_C"/>
    <property type="match status" value="1"/>
</dbReference>
<dbReference type="SUPFAM" id="SSF52402">
    <property type="entry name" value="Adenine nucleotide alpha hydrolases-like"/>
    <property type="match status" value="1"/>
</dbReference>
<keyword evidence="8" id="KW-0061">Asparagine biosynthesis</keyword>
<dbReference type="InterPro" id="IPR017539">
    <property type="entry name" value="XrtA_amidotfase"/>
</dbReference>
<evidence type="ECO:0000256" key="5">
    <source>
        <dbReference type="ARBA" id="ARBA00022840"/>
    </source>
</evidence>
<comment type="caution">
    <text evidence="12">The sequence shown here is derived from an EMBL/GenBank/DDBJ whole genome shotgun (WGS) entry which is preliminary data.</text>
</comment>
<dbReference type="InterPro" id="IPR006426">
    <property type="entry name" value="Asn_synth_AEB"/>
</dbReference>
<evidence type="ECO:0000256" key="6">
    <source>
        <dbReference type="ARBA" id="ARBA00022962"/>
    </source>
</evidence>
<dbReference type="AlphaFoldDB" id="A0A8J3A2S2"/>
<dbReference type="NCBIfam" id="TIGR01536">
    <property type="entry name" value="asn_synth_AEB"/>
    <property type="match status" value="1"/>
</dbReference>
<name>A0A8J3A2S2_9PROT</name>
<evidence type="ECO:0000313" key="12">
    <source>
        <dbReference type="EMBL" id="GGH95631.1"/>
    </source>
</evidence>
<dbReference type="PROSITE" id="PS51278">
    <property type="entry name" value="GATASE_TYPE_2"/>
    <property type="match status" value="1"/>
</dbReference>
<evidence type="ECO:0000256" key="8">
    <source>
        <dbReference type="PIRSR" id="PIRSR001589-1"/>
    </source>
</evidence>
<dbReference type="InterPro" id="IPR017932">
    <property type="entry name" value="GATase_2_dom"/>
</dbReference>
<dbReference type="InterPro" id="IPR001962">
    <property type="entry name" value="Asn_synthase"/>
</dbReference>
<accession>A0A8J3A2S2</accession>
<keyword evidence="4 9" id="KW-0547">Nucleotide-binding</keyword>
<dbReference type="EMBL" id="BMGZ01000001">
    <property type="protein sequence ID" value="GGH95631.1"/>
    <property type="molecule type" value="Genomic_DNA"/>
</dbReference>
<feature type="domain" description="Glutamine amidotransferase type-2" evidence="11">
    <location>
        <begin position="5"/>
        <end position="217"/>
    </location>
</feature>
<sequence length="631" mass="69990">MLLMCGVAGIMDLRGERDIDRDSLKRMTDALTHRGPDGEGFYHAPGIGLGHRRLAIIDIAGGVQPFHAASGQGVLSFNGEIYNYADLARHLAGEGAVLKTRSDTEALAELLDRKGSDALDHLNGMFAFAYWRQSDSRLILARDRLGERPLYYAASEDGFLLFASELGALLASGMLEKRIRQDALADYFLHGYVPDPKSIYEGIHKLAPGHFISLRRGEEPVQNQWWDVRFQPDDSLSLHDAIESLSELLDQAVKAQMMSDVPLGAFLSGGVDSSAIVASMAMQSSEAVRSCSIGFEEASHDERAFARLVAERYHTQHTEHVVPLAAHDLIDTIAATYGEPFADTSALPTYLVCQLARQQVTVALSGDGGDEVFAGYRRYPFFLAEENLKGVMPSAFRKPFFGTFAALYPKLDWAPQAFRLKTTLTALAESRAAGYTRALSAVLPERFSAMLDRDAVKQLDGYDPGTQIAEHFNTADTDDPILAAQYCDLKTWLPGRMLVKVDRAAMAHSLEVRPPMLDHRLVEWAARLPRQFKLDGTEGKHILKKASEPRLPEKILYRRKQGFGLPVAEWLRADANNPLDRLDASKAWAEQGFLDSGEVRRMISAHKKGRSDYSQELWSVLMFDAFLRTGA</sequence>
<dbReference type="EC" id="6.3.5.4" evidence="3"/>
<protein>
    <recommendedName>
        <fullName evidence="3">asparagine synthase (glutamine-hydrolyzing)</fullName>
        <ecNumber evidence="3">6.3.5.4</ecNumber>
    </recommendedName>
</protein>
<dbReference type="GO" id="GO:0005829">
    <property type="term" value="C:cytosol"/>
    <property type="evidence" value="ECO:0007669"/>
    <property type="project" value="TreeGrafter"/>
</dbReference>
<evidence type="ECO:0000256" key="7">
    <source>
        <dbReference type="ARBA" id="ARBA00048741"/>
    </source>
</evidence>
<feature type="active site" description="For GATase activity" evidence="8">
    <location>
        <position position="5"/>
    </location>
</feature>
<dbReference type="InterPro" id="IPR033738">
    <property type="entry name" value="AsnB_N"/>
</dbReference>
<dbReference type="InterPro" id="IPR014729">
    <property type="entry name" value="Rossmann-like_a/b/a_fold"/>
</dbReference>
<evidence type="ECO:0000256" key="2">
    <source>
        <dbReference type="ARBA" id="ARBA00005752"/>
    </source>
</evidence>
<dbReference type="SUPFAM" id="SSF56235">
    <property type="entry name" value="N-terminal nucleophile aminohydrolases (Ntn hydrolases)"/>
    <property type="match status" value="1"/>
</dbReference>
<evidence type="ECO:0000256" key="10">
    <source>
        <dbReference type="PIRSR" id="PIRSR001589-3"/>
    </source>
</evidence>
<comment type="pathway">
    <text evidence="1">Amino-acid biosynthesis; L-asparagine biosynthesis; L-asparagine from L-aspartate (L-Gln route): step 1/1.</text>
</comment>
<dbReference type="Pfam" id="PF00733">
    <property type="entry name" value="Asn_synthase"/>
    <property type="match status" value="1"/>
</dbReference>
<dbReference type="Gene3D" id="3.40.50.620">
    <property type="entry name" value="HUPs"/>
    <property type="match status" value="1"/>
</dbReference>
<keyword evidence="6 8" id="KW-0315">Glutamine amidotransferase</keyword>
<reference evidence="12" key="2">
    <citation type="submission" date="2020-09" db="EMBL/GenBank/DDBJ databases">
        <authorList>
            <person name="Sun Q."/>
            <person name="Zhou Y."/>
        </authorList>
    </citation>
    <scope>NUCLEOTIDE SEQUENCE</scope>
    <source>
        <strain evidence="12">CGMCC 1.14984</strain>
    </source>
</reference>
<evidence type="ECO:0000256" key="4">
    <source>
        <dbReference type="ARBA" id="ARBA00022741"/>
    </source>
</evidence>
<dbReference type="InterPro" id="IPR029055">
    <property type="entry name" value="Ntn_hydrolases_N"/>
</dbReference>
<keyword evidence="8" id="KW-0028">Amino-acid biosynthesis</keyword>
<dbReference type="PANTHER" id="PTHR43284:SF1">
    <property type="entry name" value="ASPARAGINE SYNTHETASE"/>
    <property type="match status" value="1"/>
</dbReference>